<evidence type="ECO:0000256" key="7">
    <source>
        <dbReference type="PROSITE-ProRule" id="PRU01091"/>
    </source>
</evidence>
<dbReference type="PROSITE" id="PS50110">
    <property type="entry name" value="RESPONSE_REGULATORY"/>
    <property type="match status" value="1"/>
</dbReference>
<dbReference type="OrthoDB" id="5242569at2"/>
<evidence type="ECO:0000313" key="11">
    <source>
        <dbReference type="EMBL" id="OAH32650.1"/>
    </source>
</evidence>
<feature type="domain" description="OmpR/PhoB-type" evidence="9">
    <location>
        <begin position="135"/>
        <end position="228"/>
    </location>
</feature>
<evidence type="ECO:0000256" key="1">
    <source>
        <dbReference type="ARBA" id="ARBA00022553"/>
    </source>
</evidence>
<dbReference type="GO" id="GO:0005829">
    <property type="term" value="C:cytosol"/>
    <property type="evidence" value="ECO:0007669"/>
    <property type="project" value="TreeGrafter"/>
</dbReference>
<dbReference type="EMBL" id="LSTQ01000001">
    <property type="protein sequence ID" value="OAH32650.1"/>
    <property type="molecule type" value="Genomic_DNA"/>
</dbReference>
<evidence type="ECO:0000256" key="5">
    <source>
        <dbReference type="ARBA" id="ARBA00023163"/>
    </source>
</evidence>
<proteinExistence type="predicted"/>
<dbReference type="InterPro" id="IPR001867">
    <property type="entry name" value="OmpR/PhoB-type_DNA-bd"/>
</dbReference>
<comment type="caution">
    <text evidence="11">The sequence shown here is derived from an EMBL/GenBank/DDBJ whole genome shotgun (WGS) entry which is preliminary data.</text>
</comment>
<name>A0A177IUZ4_9CORY</name>
<feature type="domain" description="Response regulatory" evidence="8">
    <location>
        <begin position="3"/>
        <end position="117"/>
    </location>
</feature>
<keyword evidence="5" id="KW-0804">Transcription</keyword>
<evidence type="ECO:0000256" key="6">
    <source>
        <dbReference type="PROSITE-ProRule" id="PRU00169"/>
    </source>
</evidence>
<dbReference type="Proteomes" id="UP000544551">
    <property type="component" value="Unassembled WGS sequence"/>
</dbReference>
<dbReference type="SMART" id="SM00448">
    <property type="entry name" value="REC"/>
    <property type="match status" value="1"/>
</dbReference>
<dbReference type="Proteomes" id="UP000076947">
    <property type="component" value="Unassembled WGS sequence"/>
</dbReference>
<dbReference type="GO" id="GO:0006355">
    <property type="term" value="P:regulation of DNA-templated transcription"/>
    <property type="evidence" value="ECO:0007669"/>
    <property type="project" value="InterPro"/>
</dbReference>
<evidence type="ECO:0000259" key="9">
    <source>
        <dbReference type="PROSITE" id="PS51755"/>
    </source>
</evidence>
<feature type="modified residue" description="4-aspartylphosphate" evidence="6">
    <location>
        <position position="52"/>
    </location>
</feature>
<dbReference type="GO" id="GO:0000976">
    <property type="term" value="F:transcription cis-regulatory region binding"/>
    <property type="evidence" value="ECO:0007669"/>
    <property type="project" value="TreeGrafter"/>
</dbReference>
<dbReference type="PANTHER" id="PTHR48111:SF38">
    <property type="entry name" value="TWO-COMPONENT RESPONSE REGULATOR"/>
    <property type="match status" value="1"/>
</dbReference>
<dbReference type="Pfam" id="PF00486">
    <property type="entry name" value="Trans_reg_C"/>
    <property type="match status" value="1"/>
</dbReference>
<reference evidence="12" key="2">
    <citation type="submission" date="2016-02" db="EMBL/GenBank/DDBJ databases">
        <authorList>
            <person name="Kaur G."/>
            <person name="Nair G.R."/>
            <person name="Mayilraj S."/>
        </authorList>
    </citation>
    <scope>NUCLEOTIDE SEQUENCE [LARGE SCALE GENOMIC DNA]</scope>
    <source>
        <strain evidence="12">GA-15</strain>
    </source>
</reference>
<dbReference type="GO" id="GO:0000156">
    <property type="term" value="F:phosphorelay response regulator activity"/>
    <property type="evidence" value="ECO:0007669"/>
    <property type="project" value="TreeGrafter"/>
</dbReference>
<evidence type="ECO:0000256" key="3">
    <source>
        <dbReference type="ARBA" id="ARBA00023015"/>
    </source>
</evidence>
<gene>
    <name evidence="11" type="ORF">AYJ05_03030</name>
    <name evidence="10" type="ORF">HF853_09040</name>
</gene>
<evidence type="ECO:0000313" key="12">
    <source>
        <dbReference type="Proteomes" id="UP000076947"/>
    </source>
</evidence>
<protein>
    <submittedName>
        <fullName evidence="10">Response regulator transcription factor</fullName>
    </submittedName>
    <submittedName>
        <fullName evidence="11">Two-component system response regulator</fullName>
    </submittedName>
</protein>
<keyword evidence="1 6" id="KW-0597">Phosphoprotein</keyword>
<dbReference type="SUPFAM" id="SSF52172">
    <property type="entry name" value="CheY-like"/>
    <property type="match status" value="1"/>
</dbReference>
<dbReference type="EMBL" id="JABAFZ010000007">
    <property type="protein sequence ID" value="NME89807.1"/>
    <property type="molecule type" value="Genomic_DNA"/>
</dbReference>
<dbReference type="Gene3D" id="1.10.10.10">
    <property type="entry name" value="Winged helix-like DNA-binding domain superfamily/Winged helix DNA-binding domain"/>
    <property type="match status" value="1"/>
</dbReference>
<dbReference type="STRING" id="1705.CA21670_07490"/>
<dbReference type="PANTHER" id="PTHR48111">
    <property type="entry name" value="REGULATOR OF RPOS"/>
    <property type="match status" value="1"/>
</dbReference>
<evidence type="ECO:0000256" key="2">
    <source>
        <dbReference type="ARBA" id="ARBA00023012"/>
    </source>
</evidence>
<keyword evidence="12" id="KW-1185">Reference proteome</keyword>
<reference evidence="10 13" key="3">
    <citation type="submission" date="2020-04" db="EMBL/GenBank/DDBJ databases">
        <authorList>
            <person name="Hitch T.C.A."/>
            <person name="Wylensek D."/>
            <person name="Clavel T."/>
        </authorList>
    </citation>
    <scope>NUCLEOTIDE SEQUENCE [LARGE SCALE GENOMIC DNA]</scope>
    <source>
        <strain evidence="10 13">BL-383-APC-3D</strain>
    </source>
</reference>
<dbReference type="RefSeq" id="WP_066837278.1">
    <property type="nucleotide sequence ID" value="NZ_CAJFGC010000232.1"/>
</dbReference>
<dbReference type="InterPro" id="IPR039420">
    <property type="entry name" value="WalR-like"/>
</dbReference>
<keyword evidence="3" id="KW-0805">Transcription regulation</keyword>
<evidence type="ECO:0000313" key="10">
    <source>
        <dbReference type="EMBL" id="NME89807.1"/>
    </source>
</evidence>
<evidence type="ECO:0000256" key="4">
    <source>
        <dbReference type="ARBA" id="ARBA00023125"/>
    </source>
</evidence>
<dbReference type="InterPro" id="IPR001789">
    <property type="entry name" value="Sig_transdc_resp-reg_receiver"/>
</dbReference>
<feature type="DNA-binding region" description="OmpR/PhoB-type" evidence="7">
    <location>
        <begin position="135"/>
        <end position="228"/>
    </location>
</feature>
<dbReference type="InterPro" id="IPR036388">
    <property type="entry name" value="WH-like_DNA-bd_sf"/>
</dbReference>
<sequence length="228" mass="25065">MSRILIVEDDQDIASFIKRGLEAEGYACDIADNGALALGLAQSNSYQLVVLDLSLPLLDGTDVLTKLRAAGVDVPVIVLTARTALKDRVRALEGGANDYMPKPFQFAELLARVRLRLQDSAPAAEPTGATGANEYGTLNHGELTLDIREHRVLVDGKWKDLSRRELGLLETFMRHPRMVLSRAQLLSQVWGLDFDPGSNVVDVYIATLRKKIGAQRLETIRGAGYRLL</sequence>
<dbReference type="PROSITE" id="PS51755">
    <property type="entry name" value="OMPR_PHOB"/>
    <property type="match status" value="1"/>
</dbReference>
<evidence type="ECO:0000313" key="13">
    <source>
        <dbReference type="Proteomes" id="UP000544551"/>
    </source>
</evidence>
<organism evidence="11 12">
    <name type="scientific">Corynebacterium stationis</name>
    <dbReference type="NCBI Taxonomy" id="1705"/>
    <lineage>
        <taxon>Bacteria</taxon>
        <taxon>Bacillati</taxon>
        <taxon>Actinomycetota</taxon>
        <taxon>Actinomycetes</taxon>
        <taxon>Mycobacteriales</taxon>
        <taxon>Corynebacteriaceae</taxon>
        <taxon>Corynebacterium</taxon>
    </lineage>
</organism>
<dbReference type="GO" id="GO:0032993">
    <property type="term" value="C:protein-DNA complex"/>
    <property type="evidence" value="ECO:0007669"/>
    <property type="project" value="TreeGrafter"/>
</dbReference>
<dbReference type="Gene3D" id="6.10.250.690">
    <property type="match status" value="1"/>
</dbReference>
<reference evidence="11" key="1">
    <citation type="submission" date="2016-02" db="EMBL/GenBank/DDBJ databases">
        <authorList>
            <person name="Wen L."/>
            <person name="He K."/>
            <person name="Yang H."/>
        </authorList>
    </citation>
    <scope>NUCLEOTIDE SEQUENCE [LARGE SCALE GENOMIC DNA]</scope>
    <source>
        <strain evidence="11">GA-15</strain>
    </source>
</reference>
<keyword evidence="2" id="KW-0902">Two-component regulatory system</keyword>
<dbReference type="CDD" id="cd00383">
    <property type="entry name" value="trans_reg_C"/>
    <property type="match status" value="1"/>
</dbReference>
<dbReference type="InterPro" id="IPR011006">
    <property type="entry name" value="CheY-like_superfamily"/>
</dbReference>
<dbReference type="Gene3D" id="3.40.50.2300">
    <property type="match status" value="1"/>
</dbReference>
<dbReference type="FunFam" id="3.40.50.2300:FF:000001">
    <property type="entry name" value="DNA-binding response regulator PhoB"/>
    <property type="match status" value="1"/>
</dbReference>
<keyword evidence="4 7" id="KW-0238">DNA-binding</keyword>
<accession>A0A177IUZ4</accession>
<dbReference type="SMART" id="SM00862">
    <property type="entry name" value="Trans_reg_C"/>
    <property type="match status" value="1"/>
</dbReference>
<dbReference type="Pfam" id="PF00072">
    <property type="entry name" value="Response_reg"/>
    <property type="match status" value="1"/>
</dbReference>
<dbReference type="AlphaFoldDB" id="A0A177IUZ4"/>
<evidence type="ECO:0000259" key="8">
    <source>
        <dbReference type="PROSITE" id="PS50110"/>
    </source>
</evidence>